<accession>A0A916YZ74</accession>
<dbReference type="Pfam" id="PF21777">
    <property type="entry name" value="SDR-like"/>
    <property type="match status" value="1"/>
</dbReference>
<keyword evidence="3" id="KW-1185">Reference proteome</keyword>
<evidence type="ECO:0000313" key="2">
    <source>
        <dbReference type="EMBL" id="GGD68572.1"/>
    </source>
</evidence>
<reference evidence="2" key="2">
    <citation type="submission" date="2020-09" db="EMBL/GenBank/DDBJ databases">
        <authorList>
            <person name="Sun Q."/>
            <person name="Zhou Y."/>
        </authorList>
    </citation>
    <scope>NUCLEOTIDE SEQUENCE</scope>
    <source>
        <strain evidence="2">CGMCC 1.15360</strain>
    </source>
</reference>
<organism evidence="2 3">
    <name type="scientific">Croceicoccus mobilis</name>
    <dbReference type="NCBI Taxonomy" id="1703339"/>
    <lineage>
        <taxon>Bacteria</taxon>
        <taxon>Pseudomonadati</taxon>
        <taxon>Pseudomonadota</taxon>
        <taxon>Alphaproteobacteria</taxon>
        <taxon>Sphingomonadales</taxon>
        <taxon>Erythrobacteraceae</taxon>
        <taxon>Croceicoccus</taxon>
    </lineage>
</organism>
<evidence type="ECO:0000259" key="1">
    <source>
        <dbReference type="Pfam" id="PF21777"/>
    </source>
</evidence>
<sequence length="81" mass="8260">MLANGLDSLVLQFPHAEDKPHRWRREAVAALAREAAPTRVNAVAPASGEADEGSMAATVAFLHTNGGVTGQLLLAGTLGGG</sequence>
<feature type="domain" description="Short chain dehydrogenase-like proteobacteria" evidence="1">
    <location>
        <begin position="2"/>
        <end position="73"/>
    </location>
</feature>
<dbReference type="EMBL" id="BMIP01000003">
    <property type="protein sequence ID" value="GGD68572.1"/>
    <property type="molecule type" value="Genomic_DNA"/>
</dbReference>
<protein>
    <recommendedName>
        <fullName evidence="1">Short chain dehydrogenase-like proteobacteria domain-containing protein</fullName>
    </recommendedName>
</protein>
<reference evidence="2" key="1">
    <citation type="journal article" date="2014" name="Int. J. Syst. Evol. Microbiol.">
        <title>Complete genome sequence of Corynebacterium casei LMG S-19264T (=DSM 44701T), isolated from a smear-ripened cheese.</title>
        <authorList>
            <consortium name="US DOE Joint Genome Institute (JGI-PGF)"/>
            <person name="Walter F."/>
            <person name="Albersmeier A."/>
            <person name="Kalinowski J."/>
            <person name="Ruckert C."/>
        </authorList>
    </citation>
    <scope>NUCLEOTIDE SEQUENCE</scope>
    <source>
        <strain evidence="2">CGMCC 1.15360</strain>
    </source>
</reference>
<comment type="caution">
    <text evidence="2">The sequence shown here is derived from an EMBL/GenBank/DDBJ whole genome shotgun (WGS) entry which is preliminary data.</text>
</comment>
<gene>
    <name evidence="2" type="ORF">GCM10010990_17620</name>
</gene>
<name>A0A916YZ74_9SPHN</name>
<proteinExistence type="predicted"/>
<dbReference type="AlphaFoldDB" id="A0A916YZ74"/>
<evidence type="ECO:0000313" key="3">
    <source>
        <dbReference type="Proteomes" id="UP000612349"/>
    </source>
</evidence>
<dbReference type="InterPro" id="IPR048623">
    <property type="entry name" value="SDR-like_proteobact"/>
</dbReference>
<dbReference type="Proteomes" id="UP000612349">
    <property type="component" value="Unassembled WGS sequence"/>
</dbReference>